<gene>
    <name evidence="1" type="ORF">BA20</name>
</gene>
<accession>Q69F88</accession>
<proteinExistence type="predicted"/>
<sequence>MPEDEKINDTKDPNGRCKLYTNSGRATKDVVEYWKDGEWIAVEPIPNAFVETLCYRFIQWWCYKQGKTDFIPATDHAEVPLLLHSKLVHLSGSYLKHLSPLLPFNFHS</sequence>
<evidence type="ECO:0000313" key="1">
    <source>
        <dbReference type="EMBL" id="AAR13314.1"/>
    </source>
</evidence>
<organism evidence="1">
    <name type="scientific">Phaseolus vulgaris</name>
    <name type="common">Kidney bean</name>
    <name type="synonym">French bean</name>
    <dbReference type="NCBI Taxonomy" id="3885"/>
    <lineage>
        <taxon>Eukaryota</taxon>
        <taxon>Viridiplantae</taxon>
        <taxon>Streptophyta</taxon>
        <taxon>Embryophyta</taxon>
        <taxon>Tracheophyta</taxon>
        <taxon>Spermatophyta</taxon>
        <taxon>Magnoliopsida</taxon>
        <taxon>eudicotyledons</taxon>
        <taxon>Gunneridae</taxon>
        <taxon>Pentapetalae</taxon>
        <taxon>rosids</taxon>
        <taxon>fabids</taxon>
        <taxon>Fabales</taxon>
        <taxon>Fabaceae</taxon>
        <taxon>Papilionoideae</taxon>
        <taxon>50 kb inversion clade</taxon>
        <taxon>NPAAA clade</taxon>
        <taxon>indigoferoid/millettioid clade</taxon>
        <taxon>Phaseoleae</taxon>
        <taxon>Phaseolus</taxon>
    </lineage>
</organism>
<dbReference type="AlphaFoldDB" id="Q69F88"/>
<name>Q69F88_PHAVU</name>
<protein>
    <submittedName>
        <fullName evidence="1">Uncharacterized protein</fullName>
    </submittedName>
</protein>
<dbReference type="EMBL" id="AY341443">
    <property type="protein sequence ID" value="AAR13314.1"/>
    <property type="molecule type" value="Genomic_DNA"/>
</dbReference>
<reference evidence="1" key="1">
    <citation type="submission" date="2003-07" db="EMBL/GenBank/DDBJ databases">
        <title>Sequence analysis of a BAC clone harboring the Co-4 locus for anthracnose resistance in common bean.</title>
        <authorList>
            <person name="Melotto M."/>
            <person name="Camargo L.E.A."/>
        </authorList>
    </citation>
    <scope>NUCLEOTIDE SEQUENCE</scope>
</reference>